<feature type="transmembrane region" description="Helical" evidence="2">
    <location>
        <begin position="20"/>
        <end position="38"/>
    </location>
</feature>
<keyword evidence="2" id="KW-0472">Membrane</keyword>
<dbReference type="GO" id="GO:0015074">
    <property type="term" value="P:DNA integration"/>
    <property type="evidence" value="ECO:0007669"/>
    <property type="project" value="InterPro"/>
</dbReference>
<dbReference type="GO" id="GO:0005634">
    <property type="term" value="C:nucleus"/>
    <property type="evidence" value="ECO:0007669"/>
    <property type="project" value="UniProtKB-ARBA"/>
</dbReference>
<accession>A0A9Q3D297</accession>
<dbReference type="InterPro" id="IPR001584">
    <property type="entry name" value="Integrase_cat-core"/>
</dbReference>
<comment type="caution">
    <text evidence="4">The sequence shown here is derived from an EMBL/GenBank/DDBJ whole genome shotgun (WGS) entry which is preliminary data.</text>
</comment>
<organism evidence="4 5">
    <name type="scientific">Austropuccinia psidii MF-1</name>
    <dbReference type="NCBI Taxonomy" id="1389203"/>
    <lineage>
        <taxon>Eukaryota</taxon>
        <taxon>Fungi</taxon>
        <taxon>Dikarya</taxon>
        <taxon>Basidiomycota</taxon>
        <taxon>Pucciniomycotina</taxon>
        <taxon>Pucciniomycetes</taxon>
        <taxon>Pucciniales</taxon>
        <taxon>Sphaerophragmiaceae</taxon>
        <taxon>Austropuccinia</taxon>
    </lineage>
</organism>
<dbReference type="GO" id="GO:0003723">
    <property type="term" value="F:RNA binding"/>
    <property type="evidence" value="ECO:0007669"/>
    <property type="project" value="UniProtKB-KW"/>
</dbReference>
<dbReference type="PROSITE" id="PS50994">
    <property type="entry name" value="INTEGRASE"/>
    <property type="match status" value="1"/>
</dbReference>
<evidence type="ECO:0000256" key="2">
    <source>
        <dbReference type="SAM" id="Phobius"/>
    </source>
</evidence>
<dbReference type="Proteomes" id="UP000765509">
    <property type="component" value="Unassembled WGS sequence"/>
</dbReference>
<keyword evidence="2" id="KW-0812">Transmembrane</keyword>
<dbReference type="Gene3D" id="3.30.420.10">
    <property type="entry name" value="Ribonuclease H-like superfamily/Ribonuclease H"/>
    <property type="match status" value="1"/>
</dbReference>
<feature type="domain" description="Integrase catalytic" evidence="3">
    <location>
        <begin position="1"/>
        <end position="142"/>
    </location>
</feature>
<reference evidence="4" key="1">
    <citation type="submission" date="2021-03" db="EMBL/GenBank/DDBJ databases">
        <title>Draft genome sequence of rust myrtle Austropuccinia psidii MF-1, a brazilian biotype.</title>
        <authorList>
            <person name="Quecine M.C."/>
            <person name="Pachon D.M.R."/>
            <person name="Bonatelli M.L."/>
            <person name="Correr F.H."/>
            <person name="Franceschini L.M."/>
            <person name="Leite T.F."/>
            <person name="Margarido G.R.A."/>
            <person name="Almeida C.A."/>
            <person name="Ferrarezi J.A."/>
            <person name="Labate C.A."/>
        </authorList>
    </citation>
    <scope>NUCLEOTIDE SEQUENCE</scope>
    <source>
        <strain evidence="4">MF-1</strain>
    </source>
</reference>
<dbReference type="OrthoDB" id="2273864at2759"/>
<evidence type="ECO:0000313" key="4">
    <source>
        <dbReference type="EMBL" id="MBW0494118.1"/>
    </source>
</evidence>
<keyword evidence="5" id="KW-1185">Reference proteome</keyword>
<dbReference type="PANTHER" id="PTHR37984">
    <property type="entry name" value="PROTEIN CBG26694"/>
    <property type="match status" value="1"/>
</dbReference>
<protein>
    <recommendedName>
        <fullName evidence="3">Integrase catalytic domain-containing protein</fullName>
    </recommendedName>
</protein>
<name>A0A9Q3D297_9BASI</name>
<evidence type="ECO:0000313" key="5">
    <source>
        <dbReference type="Proteomes" id="UP000765509"/>
    </source>
</evidence>
<dbReference type="EMBL" id="AVOT02012410">
    <property type="protein sequence ID" value="MBW0494118.1"/>
    <property type="molecule type" value="Genomic_DNA"/>
</dbReference>
<dbReference type="InterPro" id="IPR012337">
    <property type="entry name" value="RNaseH-like_sf"/>
</dbReference>
<evidence type="ECO:0000259" key="3">
    <source>
        <dbReference type="PROSITE" id="PS50994"/>
    </source>
</evidence>
<dbReference type="PANTHER" id="PTHR37984:SF5">
    <property type="entry name" value="PROTEIN NYNRIN-LIKE"/>
    <property type="match status" value="1"/>
</dbReference>
<dbReference type="InterPro" id="IPR050951">
    <property type="entry name" value="Retrovirus_Pol_polyprotein"/>
</dbReference>
<dbReference type="InterPro" id="IPR036397">
    <property type="entry name" value="RNaseH_sf"/>
</dbReference>
<proteinExistence type="predicted"/>
<evidence type="ECO:0000256" key="1">
    <source>
        <dbReference type="ARBA" id="ARBA00022884"/>
    </source>
</evidence>
<keyword evidence="2" id="KW-1133">Transmembrane helix</keyword>
<dbReference type="AlphaFoldDB" id="A0A9Q3D297"/>
<gene>
    <name evidence="4" type="ORF">O181_033833</name>
</gene>
<sequence length="169" mass="19568">MSNSFDSASVFVDRFSKKSIFIPAYSIITSLDLAKIFISHVLFKNGLPAGIVSDRGSLFFSSFWTQSCNQLKILRDLSNTLQTETDEQKERVNQIIEQYICIDFSYHQDYWNIWHPLAEFSYNNAEHLSTKQSPFFAIYGKSPSFDSIHISQDTPAEKLEKKSNQYRKL</sequence>
<dbReference type="SUPFAM" id="SSF53098">
    <property type="entry name" value="Ribonuclease H-like"/>
    <property type="match status" value="1"/>
</dbReference>
<keyword evidence="1" id="KW-0694">RNA-binding</keyword>